<dbReference type="InterPro" id="IPR009279">
    <property type="entry name" value="Portal_Mu"/>
</dbReference>
<dbReference type="RefSeq" id="WP_094365514.1">
    <property type="nucleotide sequence ID" value="NZ_NMVQ01000047.1"/>
</dbReference>
<dbReference type="AlphaFoldDB" id="A0A255GLB1"/>
<evidence type="ECO:0008006" key="3">
    <source>
        <dbReference type="Google" id="ProtNLM"/>
    </source>
</evidence>
<reference evidence="1 2" key="1">
    <citation type="submission" date="2017-07" db="EMBL/GenBank/DDBJ databases">
        <title>Draft whole genome sequences of clinical Proprionibacteriaceae strains.</title>
        <authorList>
            <person name="Bernier A.-M."/>
            <person name="Bernard K."/>
            <person name="Domingo M.-C."/>
        </authorList>
    </citation>
    <scope>NUCLEOTIDE SEQUENCE [LARGE SCALE GENOMIC DNA]</scope>
    <source>
        <strain evidence="1 2">NML 130396</strain>
    </source>
</reference>
<evidence type="ECO:0000313" key="1">
    <source>
        <dbReference type="EMBL" id="OYO16627.1"/>
    </source>
</evidence>
<dbReference type="EMBL" id="NMVQ01000047">
    <property type="protein sequence ID" value="OYO16627.1"/>
    <property type="molecule type" value="Genomic_DNA"/>
</dbReference>
<comment type="caution">
    <text evidence="1">The sequence shown here is derived from an EMBL/GenBank/DDBJ whole genome shotgun (WGS) entry which is preliminary data.</text>
</comment>
<name>A0A255GLB1_9ACTN</name>
<dbReference type="Pfam" id="PF06074">
    <property type="entry name" value="Portal_Mu"/>
    <property type="match status" value="1"/>
</dbReference>
<dbReference type="OrthoDB" id="1804088at2"/>
<sequence>MTAPKALRELGYQHASSAWWAAPDPETTPELQWPKSVAVYDTMRRQDAQVMSVLRAVWLPVRRTNWWLDPAGARPDVVAQIAEDLGLPIRGQDPAIDPEFVRSRDRFSWSEHLRLALLMLPFGHSFFEQVYRFDPGSGFYRLRKLGWRPPRTISKIDVAADGGLVAIEQSGGLAKKDARIPVDQLVAYVHEREGGNWLGQSLLRPAYKFWLLKDRALRVQSQAIERNGMGIPLYKASPIAEGVDTEEARQRETEELEAGRQMASAWRVGDNSGGAVPNGADMILRGVEGRIPDADPVIRYYDEQIARAVLAHFLNLGTETGSWALGSTFADFFTLSLQTLAQDIADVATQHIVEDLVDINWGSGERAPRIVHDEIGARHPATAEALYQLVSCGALTVDDNTETWIRNTYGLPALTGTRPDPSSTEG</sequence>
<proteinExistence type="predicted"/>
<keyword evidence="2" id="KW-1185">Reference proteome</keyword>
<dbReference type="Proteomes" id="UP000216311">
    <property type="component" value="Unassembled WGS sequence"/>
</dbReference>
<protein>
    <recommendedName>
        <fullName evidence="3">Portal protein</fullName>
    </recommendedName>
</protein>
<gene>
    <name evidence="1" type="ORF">CGZ93_17865</name>
</gene>
<organism evidence="1 2">
    <name type="scientific">Enemella dayhoffiae</name>
    <dbReference type="NCBI Taxonomy" id="2016507"/>
    <lineage>
        <taxon>Bacteria</taxon>
        <taxon>Bacillati</taxon>
        <taxon>Actinomycetota</taxon>
        <taxon>Actinomycetes</taxon>
        <taxon>Propionibacteriales</taxon>
        <taxon>Propionibacteriaceae</taxon>
        <taxon>Enemella</taxon>
    </lineage>
</organism>
<evidence type="ECO:0000313" key="2">
    <source>
        <dbReference type="Proteomes" id="UP000216311"/>
    </source>
</evidence>
<accession>A0A255GLB1</accession>